<gene>
    <name evidence="2" type="ORF">HMPREF3225_02150</name>
</gene>
<feature type="compositionally biased region" description="Basic and acidic residues" evidence="1">
    <location>
        <begin position="200"/>
        <end position="211"/>
    </location>
</feature>
<proteinExistence type="predicted"/>
<protein>
    <submittedName>
        <fullName evidence="2">Uncharacterized protein</fullName>
    </submittedName>
</protein>
<feature type="region of interest" description="Disordered" evidence="1">
    <location>
        <begin position="88"/>
        <end position="226"/>
    </location>
</feature>
<comment type="caution">
    <text evidence="2">The sequence shown here is derived from an EMBL/GenBank/DDBJ whole genome shotgun (WGS) entry which is preliminary data.</text>
</comment>
<evidence type="ECO:0000313" key="2">
    <source>
        <dbReference type="EMBL" id="KXA36698.1"/>
    </source>
</evidence>
<dbReference type="RefSeq" id="WP_060795726.1">
    <property type="nucleotide sequence ID" value="NZ_KQ957397.1"/>
</dbReference>
<feature type="compositionally biased region" description="Basic and acidic residues" evidence="1">
    <location>
        <begin position="179"/>
        <end position="192"/>
    </location>
</feature>
<feature type="compositionally biased region" description="Basic and acidic residues" evidence="1">
    <location>
        <begin position="88"/>
        <end position="142"/>
    </location>
</feature>
<dbReference type="EMBL" id="LRQI01000089">
    <property type="protein sequence ID" value="KXA36698.1"/>
    <property type="molecule type" value="Genomic_DNA"/>
</dbReference>
<accession>A0ABD4ED74</accession>
<dbReference type="Proteomes" id="UP000070063">
    <property type="component" value="Unassembled WGS sequence"/>
</dbReference>
<evidence type="ECO:0000256" key="1">
    <source>
        <dbReference type="SAM" id="MobiDB-lite"/>
    </source>
</evidence>
<reference evidence="2 3" key="1">
    <citation type="submission" date="2016-01" db="EMBL/GenBank/DDBJ databases">
        <authorList>
            <person name="Mitreva M."/>
            <person name="Pepin K.H."/>
            <person name="Mihindukulasuriya K.A."/>
            <person name="Fulton R."/>
            <person name="Fronick C."/>
            <person name="O'Laughlin M."/>
            <person name="Miner T."/>
            <person name="Herter B."/>
            <person name="Rosa B.A."/>
            <person name="Cordes M."/>
            <person name="Tomlinson C."/>
            <person name="Wollam A."/>
            <person name="Palsikar V.B."/>
            <person name="Mardis E.R."/>
            <person name="Wilson R.K."/>
        </authorList>
    </citation>
    <scope>NUCLEOTIDE SEQUENCE [LARGE SCALE GENOMIC DNA]</scope>
    <source>
        <strain evidence="2 3">MJR7738</strain>
    </source>
</reference>
<feature type="compositionally biased region" description="Basic and acidic residues" evidence="1">
    <location>
        <begin position="155"/>
        <end position="172"/>
    </location>
</feature>
<organism evidence="2 3">
    <name type="scientific">Staphylococcus lugdunensis</name>
    <dbReference type="NCBI Taxonomy" id="28035"/>
    <lineage>
        <taxon>Bacteria</taxon>
        <taxon>Bacillati</taxon>
        <taxon>Bacillota</taxon>
        <taxon>Bacilli</taxon>
        <taxon>Bacillales</taxon>
        <taxon>Staphylococcaceae</taxon>
        <taxon>Staphylococcus</taxon>
    </lineage>
</organism>
<evidence type="ECO:0000313" key="3">
    <source>
        <dbReference type="Proteomes" id="UP000070063"/>
    </source>
</evidence>
<sequence>MDQKKRHLIKTLINVLPIFIVPLVTERKHIKNHSEVKKVTAATSRASKTVANKATDVKEFVIDKKQEHDNKRELKKIAKENDPEYIEKKGEKLAKKNRKEADKMDKKLQKNIEQRHKEEAKAREKNEKQRIKDLKKTQKYQEKVGLTPGALDDETEKKDEKLAKDNKHDIKKLAKKLQKNIEQRHHDEEKNRDKNKKARIKEIKKYEEHDAQSVTKQNNKETHHES</sequence>
<name>A0ABD4ED74_STALU</name>
<dbReference type="AlphaFoldDB" id="A0ABD4ED74"/>